<evidence type="ECO:0000313" key="14">
    <source>
        <dbReference type="EMBL" id="HIQ82018.1"/>
    </source>
</evidence>
<dbReference type="FunFam" id="3.40.50.1100:FF:000006">
    <property type="entry name" value="Cysteine synthase"/>
    <property type="match status" value="1"/>
</dbReference>
<evidence type="ECO:0000256" key="6">
    <source>
        <dbReference type="ARBA" id="ARBA00022679"/>
    </source>
</evidence>
<reference evidence="14" key="2">
    <citation type="journal article" date="2021" name="PeerJ">
        <title>Extensive microbial diversity within the chicken gut microbiome revealed by metagenomics and culture.</title>
        <authorList>
            <person name="Gilroy R."/>
            <person name="Ravi A."/>
            <person name="Getino M."/>
            <person name="Pursley I."/>
            <person name="Horton D.L."/>
            <person name="Alikhan N.F."/>
            <person name="Baker D."/>
            <person name="Gharbi K."/>
            <person name="Hall N."/>
            <person name="Watson M."/>
            <person name="Adriaenssens E.M."/>
            <person name="Foster-Nyarko E."/>
            <person name="Jarju S."/>
            <person name="Secka A."/>
            <person name="Antonio M."/>
            <person name="Oren A."/>
            <person name="Chaudhuri R.R."/>
            <person name="La Ragione R."/>
            <person name="Hildebrand F."/>
            <person name="Pallen M.J."/>
        </authorList>
    </citation>
    <scope>NUCLEOTIDE SEQUENCE</scope>
    <source>
        <strain evidence="14">ChiSjej6B24-2974</strain>
    </source>
</reference>
<comment type="catalytic activity">
    <reaction evidence="9 12">
        <text>O-acetyl-L-serine + hydrogen sulfide = L-cysteine + acetate</text>
        <dbReference type="Rhea" id="RHEA:14829"/>
        <dbReference type="ChEBI" id="CHEBI:29919"/>
        <dbReference type="ChEBI" id="CHEBI:30089"/>
        <dbReference type="ChEBI" id="CHEBI:35235"/>
        <dbReference type="ChEBI" id="CHEBI:58340"/>
        <dbReference type="EC" id="2.5.1.47"/>
    </reaction>
</comment>
<dbReference type="PROSITE" id="PS00901">
    <property type="entry name" value="CYS_SYNTHASE"/>
    <property type="match status" value="1"/>
</dbReference>
<dbReference type="InterPro" id="IPR005856">
    <property type="entry name" value="Cys_synth"/>
</dbReference>
<comment type="cofactor">
    <cofactor evidence="1 10 12">
        <name>pyridoxal 5'-phosphate</name>
        <dbReference type="ChEBI" id="CHEBI:597326"/>
    </cofactor>
</comment>
<keyword evidence="6 12" id="KW-0808">Transferase</keyword>
<evidence type="ECO:0000256" key="9">
    <source>
        <dbReference type="ARBA" id="ARBA00047931"/>
    </source>
</evidence>
<organism evidence="14 15">
    <name type="scientific">Candidatus Pullichristensenella stercorigallinarum</name>
    <dbReference type="NCBI Taxonomy" id="2840909"/>
    <lineage>
        <taxon>Bacteria</taxon>
        <taxon>Bacillati</taxon>
        <taxon>Bacillota</taxon>
        <taxon>Clostridia</taxon>
        <taxon>Candidatus Pullichristensenella</taxon>
    </lineage>
</organism>
<evidence type="ECO:0000256" key="11">
    <source>
        <dbReference type="PIRSR" id="PIRSR605856-51"/>
    </source>
</evidence>
<feature type="binding site" evidence="10">
    <location>
        <position position="264"/>
    </location>
    <ligand>
        <name>pyridoxal 5'-phosphate</name>
        <dbReference type="ChEBI" id="CHEBI:597326"/>
    </ligand>
</feature>
<dbReference type="NCBIfam" id="TIGR01136">
    <property type="entry name" value="cysKM"/>
    <property type="match status" value="1"/>
</dbReference>
<dbReference type="Proteomes" id="UP000824260">
    <property type="component" value="Unassembled WGS sequence"/>
</dbReference>
<dbReference type="CDD" id="cd01561">
    <property type="entry name" value="CBS_like"/>
    <property type="match status" value="1"/>
</dbReference>
<reference evidence="14" key="1">
    <citation type="submission" date="2020-10" db="EMBL/GenBank/DDBJ databases">
        <authorList>
            <person name="Gilroy R."/>
        </authorList>
    </citation>
    <scope>NUCLEOTIDE SEQUENCE</scope>
    <source>
        <strain evidence="14">ChiSjej6B24-2974</strain>
    </source>
</reference>
<gene>
    <name evidence="14" type="primary">cysK</name>
    <name evidence="14" type="ORF">IAA52_02830</name>
</gene>
<comment type="caution">
    <text evidence="14">The sequence shown here is derived from an EMBL/GenBank/DDBJ whole genome shotgun (WGS) entry which is preliminary data.</text>
</comment>
<name>A0A9D0ZKB0_9FIRM</name>
<evidence type="ECO:0000259" key="13">
    <source>
        <dbReference type="Pfam" id="PF00291"/>
    </source>
</evidence>
<dbReference type="InterPro" id="IPR036052">
    <property type="entry name" value="TrpB-like_PALP_sf"/>
</dbReference>
<dbReference type="InterPro" id="IPR001216">
    <property type="entry name" value="P-phosphate_BS"/>
</dbReference>
<evidence type="ECO:0000256" key="1">
    <source>
        <dbReference type="ARBA" id="ARBA00001933"/>
    </source>
</evidence>
<feature type="binding site" evidence="10">
    <location>
        <position position="72"/>
    </location>
    <ligand>
        <name>pyridoxal 5'-phosphate</name>
        <dbReference type="ChEBI" id="CHEBI:597326"/>
    </ligand>
</feature>
<dbReference type="PANTHER" id="PTHR10314">
    <property type="entry name" value="CYSTATHIONINE BETA-SYNTHASE"/>
    <property type="match status" value="1"/>
</dbReference>
<evidence type="ECO:0000256" key="3">
    <source>
        <dbReference type="ARBA" id="ARBA00007103"/>
    </source>
</evidence>
<dbReference type="EMBL" id="DVFZ01000032">
    <property type="protein sequence ID" value="HIQ82018.1"/>
    <property type="molecule type" value="Genomic_DNA"/>
</dbReference>
<protein>
    <recommendedName>
        <fullName evidence="4 12">Cysteine synthase</fullName>
        <ecNumber evidence="4 12">2.5.1.47</ecNumber>
    </recommendedName>
</protein>
<dbReference type="GO" id="GO:0004124">
    <property type="term" value="F:cysteine synthase activity"/>
    <property type="evidence" value="ECO:0007669"/>
    <property type="project" value="UniProtKB-UniRule"/>
</dbReference>
<sequence>MAIVQSAEALIGKTPLLRLNRLFPNMDIYAKLEYLNPAGSAKDRAARSMLDDLEARGLLKPGGTVVEPTSGNTGVALAALCAARGYQLVLTMPETMSAERRMLLSAYGAKLVLTPGGEGMAGAVKRANEIIQATPGAVLAGQFDNPANPAAHEKTTGPEIWDDLGKGLAAIVAGVGTGGTITGTARYLKRLNPAVRAIAVEPASSPLLSQGHAGPHGIMGIGANFVPKALDRGLLDEICTVTDAEAYAMAREMARHEGVLVGISAGAALAAAKRVAPGLDGAVVAILPDGGERYLSTGLFEG</sequence>
<comment type="similarity">
    <text evidence="3 12">Belongs to the cysteine synthase/cystathionine beta-synthase family.</text>
</comment>
<evidence type="ECO:0000256" key="5">
    <source>
        <dbReference type="ARBA" id="ARBA00022605"/>
    </source>
</evidence>
<proteinExistence type="inferred from homology"/>
<dbReference type="InterPro" id="IPR001926">
    <property type="entry name" value="TrpB-like_PALP"/>
</dbReference>
<dbReference type="InterPro" id="IPR050214">
    <property type="entry name" value="Cys_Synth/Cystath_Beta-Synth"/>
</dbReference>
<feature type="binding site" evidence="10">
    <location>
        <begin position="176"/>
        <end position="180"/>
    </location>
    <ligand>
        <name>pyridoxal 5'-phosphate</name>
        <dbReference type="ChEBI" id="CHEBI:597326"/>
    </ligand>
</feature>
<feature type="modified residue" description="N6-(pyridoxal phosphate)lysine" evidence="11">
    <location>
        <position position="42"/>
    </location>
</feature>
<dbReference type="SUPFAM" id="SSF53686">
    <property type="entry name" value="Tryptophan synthase beta subunit-like PLP-dependent enzymes"/>
    <property type="match status" value="1"/>
</dbReference>
<comment type="pathway">
    <text evidence="2">Amino-acid biosynthesis; L-cysteine biosynthesis; L-cysteine from L-serine: step 2/2.</text>
</comment>
<evidence type="ECO:0000256" key="7">
    <source>
        <dbReference type="ARBA" id="ARBA00022898"/>
    </source>
</evidence>
<evidence type="ECO:0000256" key="2">
    <source>
        <dbReference type="ARBA" id="ARBA00004962"/>
    </source>
</evidence>
<keyword evidence="7 10" id="KW-0663">Pyridoxal phosphate</keyword>
<dbReference type="EC" id="2.5.1.47" evidence="4 12"/>
<feature type="domain" description="Tryptophan synthase beta chain-like PALP" evidence="13">
    <location>
        <begin position="10"/>
        <end position="289"/>
    </location>
</feature>
<evidence type="ECO:0000256" key="4">
    <source>
        <dbReference type="ARBA" id="ARBA00012681"/>
    </source>
</evidence>
<dbReference type="GO" id="GO:0006535">
    <property type="term" value="P:cysteine biosynthetic process from serine"/>
    <property type="evidence" value="ECO:0007669"/>
    <property type="project" value="UniProtKB-UniRule"/>
</dbReference>
<dbReference type="Gene3D" id="3.40.50.1100">
    <property type="match status" value="2"/>
</dbReference>
<evidence type="ECO:0000256" key="10">
    <source>
        <dbReference type="PIRSR" id="PIRSR605856-50"/>
    </source>
</evidence>
<evidence type="ECO:0000256" key="12">
    <source>
        <dbReference type="RuleBase" id="RU003985"/>
    </source>
</evidence>
<evidence type="ECO:0000256" key="8">
    <source>
        <dbReference type="ARBA" id="ARBA00023192"/>
    </source>
</evidence>
<dbReference type="AlphaFoldDB" id="A0A9D0ZKB0"/>
<dbReference type="NCBIfam" id="TIGR01139">
    <property type="entry name" value="cysK"/>
    <property type="match status" value="1"/>
</dbReference>
<dbReference type="Pfam" id="PF00291">
    <property type="entry name" value="PALP"/>
    <property type="match status" value="1"/>
</dbReference>
<keyword evidence="8 12" id="KW-0198">Cysteine biosynthesis</keyword>
<evidence type="ECO:0000313" key="15">
    <source>
        <dbReference type="Proteomes" id="UP000824260"/>
    </source>
</evidence>
<accession>A0A9D0ZKB0</accession>
<keyword evidence="5 12" id="KW-0028">Amino-acid biosynthesis</keyword>
<dbReference type="InterPro" id="IPR005859">
    <property type="entry name" value="CysK"/>
</dbReference>